<dbReference type="NCBIfam" id="TIGR00521">
    <property type="entry name" value="coaBC_dfp"/>
    <property type="match status" value="1"/>
</dbReference>
<dbReference type="PANTHER" id="PTHR14359:SF6">
    <property type="entry name" value="PHOSPHOPANTOTHENOYLCYSTEINE DECARBOXYLASE"/>
    <property type="match status" value="1"/>
</dbReference>
<feature type="binding site" evidence="3">
    <location>
        <position position="275"/>
    </location>
    <ligand>
        <name>CTP</name>
        <dbReference type="ChEBI" id="CHEBI:37563"/>
    </ligand>
</feature>
<dbReference type="GO" id="GO:0015941">
    <property type="term" value="P:pantothenate catabolic process"/>
    <property type="evidence" value="ECO:0007669"/>
    <property type="project" value="InterPro"/>
</dbReference>
<feature type="binding site" evidence="3">
    <location>
        <position position="284"/>
    </location>
    <ligand>
        <name>CTP</name>
        <dbReference type="ChEBI" id="CHEBI:37563"/>
    </ligand>
</feature>
<dbReference type="EC" id="6.3.2.5" evidence="3"/>
<comment type="function">
    <text evidence="3">Catalyzes two sequential steps in the biosynthesis of coenzyme A. In the first step cysteine is conjugated to 4'-phosphopantothenate to form 4-phosphopantothenoylcysteine. In the second step the latter compound is decarboxylated to form 4'-phosphopantotheine.</text>
</comment>
<comment type="pathway">
    <text evidence="3 4">Cofactor biosynthesis; coenzyme A biosynthesis; CoA from (R)-pantothenate: step 3/5.</text>
</comment>
<dbReference type="GO" id="GO:0046872">
    <property type="term" value="F:metal ion binding"/>
    <property type="evidence" value="ECO:0007669"/>
    <property type="project" value="UniProtKB-KW"/>
</dbReference>
<keyword evidence="1 3" id="KW-0210">Decarboxylase</keyword>
<keyword evidence="3 4" id="KW-0288">FMN</keyword>
<dbReference type="EMBL" id="PDHH01000002">
    <property type="protein sequence ID" value="PSM52647.1"/>
    <property type="molecule type" value="Genomic_DNA"/>
</dbReference>
<keyword evidence="8" id="KW-1185">Reference proteome</keyword>
<comment type="catalytic activity">
    <reaction evidence="3 4">
        <text>(R)-4'-phosphopantothenate + L-cysteine + CTP = N-[(R)-4-phosphopantothenoyl]-L-cysteine + CMP + diphosphate + H(+)</text>
        <dbReference type="Rhea" id="RHEA:19397"/>
        <dbReference type="ChEBI" id="CHEBI:10986"/>
        <dbReference type="ChEBI" id="CHEBI:15378"/>
        <dbReference type="ChEBI" id="CHEBI:33019"/>
        <dbReference type="ChEBI" id="CHEBI:35235"/>
        <dbReference type="ChEBI" id="CHEBI:37563"/>
        <dbReference type="ChEBI" id="CHEBI:59458"/>
        <dbReference type="ChEBI" id="CHEBI:60377"/>
        <dbReference type="EC" id="6.3.2.5"/>
    </reaction>
</comment>
<evidence type="ECO:0000256" key="1">
    <source>
        <dbReference type="ARBA" id="ARBA00022793"/>
    </source>
</evidence>
<feature type="binding site" evidence="3">
    <location>
        <position position="338"/>
    </location>
    <ligand>
        <name>CTP</name>
        <dbReference type="ChEBI" id="CHEBI:37563"/>
    </ligand>
</feature>
<evidence type="ECO:0000256" key="3">
    <source>
        <dbReference type="HAMAP-Rule" id="MF_02225"/>
    </source>
</evidence>
<comment type="caution">
    <text evidence="3">Lacks conserved residue(s) required for the propagation of feature annotation.</text>
</comment>
<dbReference type="Gene3D" id="3.40.50.1950">
    <property type="entry name" value="Flavin prenyltransferase-like"/>
    <property type="match status" value="1"/>
</dbReference>
<dbReference type="InterPro" id="IPR003382">
    <property type="entry name" value="Flavoprotein"/>
</dbReference>
<evidence type="ECO:0000313" key="7">
    <source>
        <dbReference type="EMBL" id="PSM52647.1"/>
    </source>
</evidence>
<dbReference type="GO" id="GO:0071513">
    <property type="term" value="C:phosphopantothenoylcysteine decarboxylase complex"/>
    <property type="evidence" value="ECO:0007669"/>
    <property type="project" value="TreeGrafter"/>
</dbReference>
<dbReference type="GO" id="GO:0004633">
    <property type="term" value="F:phosphopantothenoylcysteine decarboxylase activity"/>
    <property type="evidence" value="ECO:0007669"/>
    <property type="project" value="UniProtKB-UniRule"/>
</dbReference>
<dbReference type="Pfam" id="PF04127">
    <property type="entry name" value="DFP"/>
    <property type="match status" value="1"/>
</dbReference>
<name>A0A2P8R2C7_9BACT</name>
<dbReference type="Gene3D" id="3.40.50.10300">
    <property type="entry name" value="CoaB-like"/>
    <property type="match status" value="1"/>
</dbReference>
<evidence type="ECO:0000313" key="8">
    <source>
        <dbReference type="Proteomes" id="UP000240535"/>
    </source>
</evidence>
<reference evidence="8" key="1">
    <citation type="submission" date="2017-10" db="EMBL/GenBank/DDBJ databases">
        <title>Campylobacter species from seals.</title>
        <authorList>
            <person name="Gilbert M.J."/>
            <person name="Zomer A.L."/>
            <person name="Timmerman A.J."/>
            <person name="Duim B."/>
            <person name="Wagenaar J.A."/>
        </authorList>
    </citation>
    <scope>NUCLEOTIDE SEQUENCE [LARGE SCALE GENOMIC DNA]</scope>
    <source>
        <strain evidence="8">17S00004-5</strain>
    </source>
</reference>
<feature type="binding site" evidence="3">
    <location>
        <position position="318"/>
    </location>
    <ligand>
        <name>CTP</name>
        <dbReference type="ChEBI" id="CHEBI:37563"/>
    </ligand>
</feature>
<keyword evidence="3 4" id="KW-0285">Flavoprotein</keyword>
<dbReference type="GO" id="GO:0004632">
    <property type="term" value="F:phosphopantothenate--cysteine ligase activity"/>
    <property type="evidence" value="ECO:0007669"/>
    <property type="project" value="UniProtKB-UniRule"/>
</dbReference>
<dbReference type="EC" id="4.1.1.36" evidence="3"/>
<keyword evidence="3 4" id="KW-0436">Ligase</keyword>
<comment type="cofactor">
    <cofactor evidence="3">
        <name>Mg(2+)</name>
        <dbReference type="ChEBI" id="CHEBI:18420"/>
    </cofactor>
</comment>
<feature type="domain" description="Flavoprotein" evidence="5">
    <location>
        <begin position="5"/>
        <end position="154"/>
    </location>
</feature>
<dbReference type="InterPro" id="IPR036551">
    <property type="entry name" value="Flavin_trans-like"/>
</dbReference>
<keyword evidence="3" id="KW-0460">Magnesium</keyword>
<dbReference type="PANTHER" id="PTHR14359">
    <property type="entry name" value="HOMO-OLIGOMERIC FLAVIN CONTAINING CYS DECARBOXYLASE FAMILY"/>
    <property type="match status" value="1"/>
</dbReference>
<comment type="caution">
    <text evidence="7">The sequence shown here is derived from an EMBL/GenBank/DDBJ whole genome shotgun (WGS) entry which is preliminary data.</text>
</comment>
<accession>A0A2P8R2C7</accession>
<comment type="similarity">
    <text evidence="3 4">In the C-terminal section; belongs to the PPC synthetase family.</text>
</comment>
<comment type="catalytic activity">
    <reaction evidence="3 4">
        <text>N-[(R)-4-phosphopantothenoyl]-L-cysteine + H(+) = (R)-4'-phosphopantetheine + CO2</text>
        <dbReference type="Rhea" id="RHEA:16793"/>
        <dbReference type="ChEBI" id="CHEBI:15378"/>
        <dbReference type="ChEBI" id="CHEBI:16526"/>
        <dbReference type="ChEBI" id="CHEBI:59458"/>
        <dbReference type="ChEBI" id="CHEBI:61723"/>
        <dbReference type="EC" id="4.1.1.36"/>
    </reaction>
</comment>
<evidence type="ECO:0000259" key="6">
    <source>
        <dbReference type="Pfam" id="PF04127"/>
    </source>
</evidence>
<dbReference type="InterPro" id="IPR007085">
    <property type="entry name" value="DNA/pantothenate-metab_flavo_C"/>
</dbReference>
<dbReference type="Proteomes" id="UP000240535">
    <property type="component" value="Unassembled WGS sequence"/>
</dbReference>
<keyword evidence="3" id="KW-0511">Multifunctional enzyme</keyword>
<dbReference type="GO" id="GO:0010181">
    <property type="term" value="F:FMN binding"/>
    <property type="evidence" value="ECO:0007669"/>
    <property type="project" value="UniProtKB-UniRule"/>
</dbReference>
<gene>
    <name evidence="3 7" type="primary">coaBC</name>
    <name evidence="7" type="ORF">CQ405_02640</name>
</gene>
<dbReference type="SUPFAM" id="SSF52507">
    <property type="entry name" value="Homo-oligomeric flavin-containing Cys decarboxylases, HFCD"/>
    <property type="match status" value="1"/>
</dbReference>
<dbReference type="InterPro" id="IPR035929">
    <property type="entry name" value="CoaB-like_sf"/>
</dbReference>
<dbReference type="UniPathway" id="UPA00241">
    <property type="reaction ID" value="UER00353"/>
</dbReference>
<dbReference type="GO" id="GO:0015937">
    <property type="term" value="P:coenzyme A biosynthetic process"/>
    <property type="evidence" value="ECO:0007669"/>
    <property type="project" value="UniProtKB-UniRule"/>
</dbReference>
<proteinExistence type="inferred from homology"/>
<comment type="pathway">
    <text evidence="3 4">Cofactor biosynthesis; coenzyme A biosynthesis; CoA from (R)-pantothenate: step 2/5.</text>
</comment>
<sequence>MLTNKKILLAVCGSISFYKAYEILSSLKKLNADVYVMLSDGALKFASIDSFRALCDHEILCSSTEDFQKGISHIGYSKVDLVVVAPATVNTINKLANGICDDVFMQTLIAASNVPFIIAPAANNRMLEHFSVQNSLKTLKRHGTTIVDPVKKLLACGDFGKGGLAEVDNIIMAIKKEFLKDSFYVDKTVIVTGGATMEKIDDVRALTNLSSGKMSKALADAFYFLGANVIYISSIEFEVPYKLIKFTSSFGLKTAIENQRLKKDDILVMAAAVSDFIPNKIKGKITKDDVKDILTLKFKKNEDILTSINMNNIKKIGFKLEISKTEALEKAQMMLIKKNVDAVCLNVLDDFVKFGSDNTKITFVTKSGNIEIPQGPKVDVAFEIAEYIKSL</sequence>
<dbReference type="RefSeq" id="WP_106870344.1">
    <property type="nucleotide sequence ID" value="NZ_CP053841.1"/>
</dbReference>
<protein>
    <recommendedName>
        <fullName evidence="3">Coenzyme A biosynthesis bifunctional protein CoaBC</fullName>
    </recommendedName>
    <alternativeName>
        <fullName evidence="3">DNA/pantothenate metabolism flavoprotein</fullName>
    </alternativeName>
    <alternativeName>
        <fullName evidence="3">Phosphopantothenoylcysteine synthetase/decarboxylase</fullName>
        <shortName evidence="3">PPCS-PPCDC</shortName>
    </alternativeName>
    <domain>
        <recommendedName>
            <fullName evidence="3">Phosphopantothenoylcysteine decarboxylase</fullName>
            <shortName evidence="3">PPC decarboxylase</shortName>
            <shortName evidence="3">PPC-DC</shortName>
            <ecNumber evidence="3">4.1.1.36</ecNumber>
        </recommendedName>
        <alternativeName>
            <fullName evidence="3">CoaC</fullName>
        </alternativeName>
    </domain>
    <domain>
        <recommendedName>
            <fullName evidence="3">Phosphopantothenate--cysteine ligase</fullName>
            <ecNumber evidence="3">6.3.2.5</ecNumber>
        </recommendedName>
        <alternativeName>
            <fullName evidence="3">CoaB</fullName>
        </alternativeName>
        <alternativeName>
            <fullName evidence="3">Phosphopantothenoylcysteine synthetase</fullName>
            <shortName evidence="3">PPC synthetase</shortName>
            <shortName evidence="3">PPC-S</shortName>
        </alternativeName>
    </domain>
</protein>
<evidence type="ECO:0000256" key="4">
    <source>
        <dbReference type="RuleBase" id="RU364078"/>
    </source>
</evidence>
<keyword evidence="2 3" id="KW-0456">Lyase</keyword>
<feature type="region of interest" description="Phosphopantothenate--cysteine ligase" evidence="3">
    <location>
        <begin position="189"/>
        <end position="391"/>
    </location>
</feature>
<comment type="cofactor">
    <cofactor evidence="3">
        <name>FMN</name>
        <dbReference type="ChEBI" id="CHEBI:58210"/>
    </cofactor>
    <text evidence="3">Binds 1 FMN per subunit.</text>
</comment>
<dbReference type="Pfam" id="PF02441">
    <property type="entry name" value="Flavoprotein"/>
    <property type="match status" value="1"/>
</dbReference>
<feature type="active site" description="Proton donor" evidence="3">
    <location>
        <position position="156"/>
    </location>
</feature>
<comment type="function">
    <text evidence="4">Catalyzes two steps in the biosynthesis of coenzyme A. In the first step cysteine is conjugated to 4'-phosphopantothenate to form 4-phosphopantothenoylcysteine, in the latter compound is decarboxylated to form 4'-phosphopantotheine.</text>
</comment>
<dbReference type="SUPFAM" id="SSF102645">
    <property type="entry name" value="CoaB-like"/>
    <property type="match status" value="1"/>
</dbReference>
<comment type="similarity">
    <text evidence="3 4">In the N-terminal section; belongs to the HFCD (homo-oligomeric flavin containing Cys decarboxylase) superfamily.</text>
</comment>
<evidence type="ECO:0000256" key="2">
    <source>
        <dbReference type="ARBA" id="ARBA00023239"/>
    </source>
</evidence>
<dbReference type="AlphaFoldDB" id="A0A2P8R2C7"/>
<dbReference type="OrthoDB" id="9802554at2"/>
<feature type="domain" description="DNA/pantothenate metabolism flavoprotein C-terminal" evidence="6">
    <location>
        <begin position="186"/>
        <end position="390"/>
    </location>
</feature>
<organism evidence="7 8">
    <name type="scientific">Campylobacter blaseri</name>
    <dbReference type="NCBI Taxonomy" id="2042961"/>
    <lineage>
        <taxon>Bacteria</taxon>
        <taxon>Pseudomonadati</taxon>
        <taxon>Campylobacterota</taxon>
        <taxon>Epsilonproteobacteria</taxon>
        <taxon>Campylobacterales</taxon>
        <taxon>Campylobacteraceae</taxon>
        <taxon>Campylobacter</taxon>
    </lineage>
</organism>
<feature type="region of interest" description="Phosphopantothenoylcysteine decarboxylase" evidence="3">
    <location>
        <begin position="1"/>
        <end position="188"/>
    </location>
</feature>
<dbReference type="HAMAP" id="MF_02225">
    <property type="entry name" value="CoaBC"/>
    <property type="match status" value="1"/>
</dbReference>
<evidence type="ECO:0000259" key="5">
    <source>
        <dbReference type="Pfam" id="PF02441"/>
    </source>
</evidence>
<dbReference type="InterPro" id="IPR005252">
    <property type="entry name" value="CoaBC"/>
</dbReference>
<keyword evidence="3" id="KW-0479">Metal-binding</keyword>